<dbReference type="InterPro" id="IPR039425">
    <property type="entry name" value="RNA_pol_sigma-70-like"/>
</dbReference>
<dbReference type="Proteomes" id="UP000001444">
    <property type="component" value="Chromosome"/>
</dbReference>
<name>C9ZFU4_STRSW</name>
<evidence type="ECO:0000256" key="3">
    <source>
        <dbReference type="ARBA" id="ARBA00023082"/>
    </source>
</evidence>
<dbReference type="SUPFAM" id="SSF88659">
    <property type="entry name" value="Sigma3 and sigma4 domains of RNA polymerase sigma factors"/>
    <property type="match status" value="1"/>
</dbReference>
<dbReference type="EMBL" id="FN554889">
    <property type="protein sequence ID" value="CBG73584.1"/>
    <property type="molecule type" value="Genomic_DNA"/>
</dbReference>
<evidence type="ECO:0000313" key="9">
    <source>
        <dbReference type="Proteomes" id="UP000001444"/>
    </source>
</evidence>
<dbReference type="InterPro" id="IPR013325">
    <property type="entry name" value="RNA_pol_sigma_r2"/>
</dbReference>
<evidence type="ECO:0000259" key="6">
    <source>
        <dbReference type="Pfam" id="PF04542"/>
    </source>
</evidence>
<evidence type="ECO:0000313" key="8">
    <source>
        <dbReference type="EMBL" id="CBG73584.1"/>
    </source>
</evidence>
<dbReference type="KEGG" id="scb:SCAB_65841"/>
<dbReference type="SUPFAM" id="SSF88946">
    <property type="entry name" value="Sigma2 domain of RNA polymerase sigma factors"/>
    <property type="match status" value="1"/>
</dbReference>
<dbReference type="GO" id="GO:0006352">
    <property type="term" value="P:DNA-templated transcription initiation"/>
    <property type="evidence" value="ECO:0007669"/>
    <property type="project" value="InterPro"/>
</dbReference>
<protein>
    <submittedName>
        <fullName evidence="8">Putative sigma factor</fullName>
    </submittedName>
</protein>
<dbReference type="Gene3D" id="1.10.1740.10">
    <property type="match status" value="1"/>
</dbReference>
<gene>
    <name evidence="8" type="ordered locus">SCAB_65841</name>
</gene>
<organism evidence="8 9">
    <name type="scientific">Streptomyces scabiei (strain 87.22)</name>
    <dbReference type="NCBI Taxonomy" id="680198"/>
    <lineage>
        <taxon>Bacteria</taxon>
        <taxon>Bacillati</taxon>
        <taxon>Actinomycetota</taxon>
        <taxon>Actinomycetes</taxon>
        <taxon>Kitasatosporales</taxon>
        <taxon>Streptomycetaceae</taxon>
        <taxon>Streptomyces</taxon>
    </lineage>
</organism>
<dbReference type="InterPro" id="IPR007627">
    <property type="entry name" value="RNA_pol_sigma70_r2"/>
</dbReference>
<dbReference type="Gene3D" id="1.10.10.10">
    <property type="entry name" value="Winged helix-like DNA-binding domain superfamily/Winged helix DNA-binding domain"/>
    <property type="match status" value="1"/>
</dbReference>
<evidence type="ECO:0000256" key="5">
    <source>
        <dbReference type="ARBA" id="ARBA00023163"/>
    </source>
</evidence>
<dbReference type="Pfam" id="PF04542">
    <property type="entry name" value="Sigma70_r2"/>
    <property type="match status" value="1"/>
</dbReference>
<evidence type="ECO:0000259" key="7">
    <source>
        <dbReference type="Pfam" id="PF08281"/>
    </source>
</evidence>
<dbReference type="InterPro" id="IPR013249">
    <property type="entry name" value="RNA_pol_sigma70_r4_t2"/>
</dbReference>
<dbReference type="InterPro" id="IPR036388">
    <property type="entry name" value="WH-like_DNA-bd_sf"/>
</dbReference>
<evidence type="ECO:0000256" key="4">
    <source>
        <dbReference type="ARBA" id="ARBA00023125"/>
    </source>
</evidence>
<keyword evidence="9" id="KW-1185">Reference proteome</keyword>
<feature type="domain" description="RNA polymerase sigma factor 70 region 4 type 2" evidence="7">
    <location>
        <begin position="136"/>
        <end position="184"/>
    </location>
</feature>
<dbReference type="HOGENOM" id="CLU_047691_9_2_11"/>
<dbReference type="STRING" id="680198.SCAB_65841"/>
<comment type="similarity">
    <text evidence="1">Belongs to the sigma-70 factor family. ECF subfamily.</text>
</comment>
<dbReference type="PANTHER" id="PTHR43133">
    <property type="entry name" value="RNA POLYMERASE ECF-TYPE SIGMA FACTO"/>
    <property type="match status" value="1"/>
</dbReference>
<keyword evidence="2" id="KW-0805">Transcription regulation</keyword>
<keyword evidence="3" id="KW-0731">Sigma factor</keyword>
<dbReference type="InterPro" id="IPR013324">
    <property type="entry name" value="RNA_pol_sigma_r3/r4-like"/>
</dbReference>
<evidence type="ECO:0000256" key="1">
    <source>
        <dbReference type="ARBA" id="ARBA00010641"/>
    </source>
</evidence>
<dbReference type="PANTHER" id="PTHR43133:SF8">
    <property type="entry name" value="RNA POLYMERASE SIGMA FACTOR HI_1459-RELATED"/>
    <property type="match status" value="1"/>
</dbReference>
<dbReference type="GO" id="GO:0016987">
    <property type="term" value="F:sigma factor activity"/>
    <property type="evidence" value="ECO:0007669"/>
    <property type="project" value="UniProtKB-KW"/>
</dbReference>
<keyword evidence="4" id="KW-0238">DNA-binding</keyword>
<dbReference type="Pfam" id="PF08281">
    <property type="entry name" value="Sigma70_r4_2"/>
    <property type="match status" value="1"/>
</dbReference>
<evidence type="ECO:0000256" key="2">
    <source>
        <dbReference type="ARBA" id="ARBA00023015"/>
    </source>
</evidence>
<accession>C9ZFU4</accession>
<keyword evidence="5" id="KW-0804">Transcription</keyword>
<sequence length="208" mass="22928">MANETVMRGRCRTQTRWRTLVAGRGWGGVGGGVEDTFEVVYRAAYRPVLRFLRRRLPSGDAEDAAAEVFTVAWRRWGDRHGAPLPWLYGIARKVAANHRRASGRFEALGRRLEISTTEGKEASAEDAALDRLGAASALARLSATDREVLLLVSWDGLDVGDAAKVMGRSRATFAIQLHRARVRLERVLAHAGPASVRKQPLTSEGRSR</sequence>
<dbReference type="eggNOG" id="COG1595">
    <property type="taxonomic scope" value="Bacteria"/>
</dbReference>
<feature type="domain" description="RNA polymerase sigma-70 region 2" evidence="6">
    <location>
        <begin position="41"/>
        <end position="104"/>
    </location>
</feature>
<proteinExistence type="inferred from homology"/>
<dbReference type="GO" id="GO:0003677">
    <property type="term" value="F:DNA binding"/>
    <property type="evidence" value="ECO:0007669"/>
    <property type="project" value="UniProtKB-KW"/>
</dbReference>
<dbReference type="AlphaFoldDB" id="C9ZFU4"/>
<reference evidence="8 9" key="1">
    <citation type="journal article" date="2010" name="Mol. Plant Microbe Interact.">
        <title>Streptomyces scabies 87-22 contains a coronafacic acid-like biosynthetic cluster that contributes to plant-microbe interactions.</title>
        <authorList>
            <person name="Bignell D.R."/>
            <person name="Seipke R.F."/>
            <person name="Huguet-Tapia J.C."/>
            <person name="Chambers A.H."/>
            <person name="Parry R.J."/>
            <person name="Loria R."/>
        </authorList>
    </citation>
    <scope>NUCLEOTIDE SEQUENCE [LARGE SCALE GENOMIC DNA]</scope>
    <source>
        <strain evidence="8 9">87.22</strain>
    </source>
</reference>